<evidence type="ECO:0000256" key="1">
    <source>
        <dbReference type="SAM" id="MobiDB-lite"/>
    </source>
</evidence>
<dbReference type="AlphaFoldDB" id="A0A7X6MLX7"/>
<feature type="domain" description="SAF" evidence="3">
    <location>
        <begin position="62"/>
        <end position="119"/>
    </location>
</feature>
<protein>
    <recommendedName>
        <fullName evidence="3">SAF domain-containing protein</fullName>
    </recommendedName>
</protein>
<sequence length="224" mass="22651">MVDTKTAPAPAASPRQGETPPVRLLGSGPRRWRWLVLALGMMTAGGLSGVVALEQMDDRQGVLVADGDLPAGHVVAAEDLRVERISVADGVSFVGEERLEATVGQTLTVPVSEGGLLPEAALGAEAAFPERDRAVLGVALRVGRFPASIGPGAAVSVVVHPEEGATGGGVEAYRALVRDVQPSAAEDGSVELELVASSADAAAIASAAAVERVSVVQVNPRGGA</sequence>
<organism evidence="4 5">
    <name type="scientific">Nocardiopsis alborubida</name>
    <dbReference type="NCBI Taxonomy" id="146802"/>
    <lineage>
        <taxon>Bacteria</taxon>
        <taxon>Bacillati</taxon>
        <taxon>Actinomycetota</taxon>
        <taxon>Actinomycetes</taxon>
        <taxon>Streptosporangiales</taxon>
        <taxon>Nocardiopsidaceae</taxon>
        <taxon>Nocardiopsis</taxon>
    </lineage>
</organism>
<feature type="transmembrane region" description="Helical" evidence="2">
    <location>
        <begin position="32"/>
        <end position="53"/>
    </location>
</feature>
<dbReference type="InterPro" id="IPR013974">
    <property type="entry name" value="SAF"/>
</dbReference>
<evidence type="ECO:0000313" key="5">
    <source>
        <dbReference type="Proteomes" id="UP000553209"/>
    </source>
</evidence>
<dbReference type="RefSeq" id="WP_061080117.1">
    <property type="nucleotide sequence ID" value="NZ_JAAXPG010000047.1"/>
</dbReference>
<keyword evidence="2" id="KW-1133">Transmembrane helix</keyword>
<comment type="caution">
    <text evidence="4">The sequence shown here is derived from an EMBL/GenBank/DDBJ whole genome shotgun (WGS) entry which is preliminary data.</text>
</comment>
<evidence type="ECO:0000259" key="3">
    <source>
        <dbReference type="Pfam" id="PF08666"/>
    </source>
</evidence>
<keyword evidence="2" id="KW-0812">Transmembrane</keyword>
<gene>
    <name evidence="4" type="ORF">HGB44_30150</name>
</gene>
<dbReference type="CDD" id="cd11614">
    <property type="entry name" value="SAF_CpaB_FlgA_like"/>
    <property type="match status" value="1"/>
</dbReference>
<evidence type="ECO:0000313" key="4">
    <source>
        <dbReference type="EMBL" id="NKZ01896.1"/>
    </source>
</evidence>
<proteinExistence type="predicted"/>
<dbReference type="Pfam" id="PF08666">
    <property type="entry name" value="SAF"/>
    <property type="match status" value="1"/>
</dbReference>
<keyword evidence="5" id="KW-1185">Reference proteome</keyword>
<reference evidence="4 5" key="1">
    <citation type="submission" date="2020-04" db="EMBL/GenBank/DDBJ databases">
        <title>MicrobeNet Type strains.</title>
        <authorList>
            <person name="Nicholson A.C."/>
        </authorList>
    </citation>
    <scope>NUCLEOTIDE SEQUENCE [LARGE SCALE GENOMIC DNA]</scope>
    <source>
        <strain evidence="4 5">ATCC 23612</strain>
    </source>
</reference>
<keyword evidence="2" id="KW-0472">Membrane</keyword>
<dbReference type="Proteomes" id="UP000553209">
    <property type="component" value="Unassembled WGS sequence"/>
</dbReference>
<accession>A0A7X6MLX7</accession>
<evidence type="ECO:0000256" key="2">
    <source>
        <dbReference type="SAM" id="Phobius"/>
    </source>
</evidence>
<dbReference type="EMBL" id="JAAXPG010000047">
    <property type="protein sequence ID" value="NKZ01896.1"/>
    <property type="molecule type" value="Genomic_DNA"/>
</dbReference>
<feature type="region of interest" description="Disordered" evidence="1">
    <location>
        <begin position="1"/>
        <end position="24"/>
    </location>
</feature>
<name>A0A7X6MLX7_9ACTN</name>